<evidence type="ECO:0000256" key="2">
    <source>
        <dbReference type="SAM" id="SignalP"/>
    </source>
</evidence>
<dbReference type="Proteomes" id="UP001589647">
    <property type="component" value="Unassembled WGS sequence"/>
</dbReference>
<evidence type="ECO:0000256" key="1">
    <source>
        <dbReference type="SAM" id="MobiDB-lite"/>
    </source>
</evidence>
<comment type="caution">
    <text evidence="3">The sequence shown here is derived from an EMBL/GenBank/DDBJ whole genome shotgun (WGS) entry which is preliminary data.</text>
</comment>
<gene>
    <name evidence="3" type="ORF">ACFFV7_10055</name>
</gene>
<accession>A0ABV5IBT4</accession>
<dbReference type="PROSITE" id="PS51257">
    <property type="entry name" value="PROKAR_LIPOPROTEIN"/>
    <property type="match status" value="1"/>
</dbReference>
<organism evidence="3 4">
    <name type="scientific">Nonomuraea spiralis</name>
    <dbReference type="NCBI Taxonomy" id="46182"/>
    <lineage>
        <taxon>Bacteria</taxon>
        <taxon>Bacillati</taxon>
        <taxon>Actinomycetota</taxon>
        <taxon>Actinomycetes</taxon>
        <taxon>Streptosporangiales</taxon>
        <taxon>Streptosporangiaceae</taxon>
        <taxon>Nonomuraea</taxon>
    </lineage>
</organism>
<dbReference type="RefSeq" id="WP_189649875.1">
    <property type="nucleotide sequence ID" value="NZ_BMRC01000011.1"/>
</dbReference>
<name>A0ABV5IBT4_9ACTN</name>
<feature type="chain" id="PRO_5045808434" description="Copper chaperone PCu(A)C" evidence="2">
    <location>
        <begin position="18"/>
        <end position="176"/>
    </location>
</feature>
<evidence type="ECO:0000313" key="4">
    <source>
        <dbReference type="Proteomes" id="UP001589647"/>
    </source>
</evidence>
<feature type="compositionally biased region" description="Low complexity" evidence="1">
    <location>
        <begin position="154"/>
        <end position="168"/>
    </location>
</feature>
<sequence>MKRAVSCAAILALAATGCTNIGFDTGQHLPQNDGANADLKGVVHVRNAYLQAAPGQAASPTSPASEQTLYAVVINDGDKPDQLQHITVEGGGGTVQLSGAAADIRPDQPVGANQQPLGTVTGVRGTSVPMIFTFRDAGAVRVIVPVKSNTSQSPAGPTTMTTPAAPGHAPRHSPAH</sequence>
<feature type="region of interest" description="Disordered" evidence="1">
    <location>
        <begin position="148"/>
        <end position="176"/>
    </location>
</feature>
<protein>
    <recommendedName>
        <fullName evidence="5">Copper chaperone PCu(A)C</fullName>
    </recommendedName>
</protein>
<evidence type="ECO:0000313" key="3">
    <source>
        <dbReference type="EMBL" id="MFB9201535.1"/>
    </source>
</evidence>
<evidence type="ECO:0008006" key="5">
    <source>
        <dbReference type="Google" id="ProtNLM"/>
    </source>
</evidence>
<dbReference type="EMBL" id="JBHMEI010000005">
    <property type="protein sequence ID" value="MFB9201535.1"/>
    <property type="molecule type" value="Genomic_DNA"/>
</dbReference>
<proteinExistence type="predicted"/>
<reference evidence="3 4" key="1">
    <citation type="submission" date="2024-09" db="EMBL/GenBank/DDBJ databases">
        <authorList>
            <person name="Sun Q."/>
            <person name="Mori K."/>
        </authorList>
    </citation>
    <scope>NUCLEOTIDE SEQUENCE [LARGE SCALE GENOMIC DNA]</scope>
    <source>
        <strain evidence="3 4">CCM 3426</strain>
    </source>
</reference>
<feature type="signal peptide" evidence="2">
    <location>
        <begin position="1"/>
        <end position="17"/>
    </location>
</feature>
<keyword evidence="2" id="KW-0732">Signal</keyword>
<keyword evidence="4" id="KW-1185">Reference proteome</keyword>